<dbReference type="PANTHER" id="PTHR14074">
    <property type="entry name" value="HELICASE WITH DEATH DOMAIN-RELATED"/>
    <property type="match status" value="1"/>
</dbReference>
<dbReference type="InterPro" id="IPR001650">
    <property type="entry name" value="Helicase_C-like"/>
</dbReference>
<dbReference type="InterPro" id="IPR027417">
    <property type="entry name" value="P-loop_NTPase"/>
</dbReference>
<dbReference type="SUPFAM" id="SSF52540">
    <property type="entry name" value="P-loop containing nucleoside triphosphate hydrolases"/>
    <property type="match status" value="1"/>
</dbReference>
<dbReference type="Pfam" id="PF00271">
    <property type="entry name" value="Helicase_C"/>
    <property type="match status" value="1"/>
</dbReference>
<dbReference type="PROSITE" id="PS51194">
    <property type="entry name" value="HELICASE_CTER"/>
    <property type="match status" value="1"/>
</dbReference>
<dbReference type="CDD" id="cd18802">
    <property type="entry name" value="SF2_C_dicer"/>
    <property type="match status" value="1"/>
</dbReference>
<organism evidence="2 3">
    <name type="scientific">Paraconiothyrium brasiliense</name>
    <dbReference type="NCBI Taxonomy" id="300254"/>
    <lineage>
        <taxon>Eukaryota</taxon>
        <taxon>Fungi</taxon>
        <taxon>Dikarya</taxon>
        <taxon>Ascomycota</taxon>
        <taxon>Pezizomycotina</taxon>
        <taxon>Dothideomycetes</taxon>
        <taxon>Pleosporomycetidae</taxon>
        <taxon>Pleosporales</taxon>
        <taxon>Massarineae</taxon>
        <taxon>Didymosphaeriaceae</taxon>
        <taxon>Paraconiothyrium</taxon>
    </lineage>
</organism>
<protein>
    <submittedName>
        <fullName evidence="2">Dicer-like protein 2</fullName>
    </submittedName>
</protein>
<evidence type="ECO:0000313" key="2">
    <source>
        <dbReference type="EMBL" id="KAL1606833.1"/>
    </source>
</evidence>
<gene>
    <name evidence="2" type="primary">dcl2_2</name>
    <name evidence="2" type="ORF">SLS60_004242</name>
</gene>
<comment type="caution">
    <text evidence="2">The sequence shown here is derived from an EMBL/GenBank/DDBJ whole genome shotgun (WGS) entry which is preliminary data.</text>
</comment>
<dbReference type="Gene3D" id="3.40.50.300">
    <property type="entry name" value="P-loop containing nucleotide triphosphate hydrolases"/>
    <property type="match status" value="1"/>
</dbReference>
<accession>A0ABR3RQV5</accession>
<evidence type="ECO:0000259" key="1">
    <source>
        <dbReference type="PROSITE" id="PS51194"/>
    </source>
</evidence>
<evidence type="ECO:0000313" key="3">
    <source>
        <dbReference type="Proteomes" id="UP001521785"/>
    </source>
</evidence>
<dbReference type="SMART" id="SM00490">
    <property type="entry name" value="HELICc"/>
    <property type="match status" value="1"/>
</dbReference>
<dbReference type="PANTHER" id="PTHR14074:SF16">
    <property type="entry name" value="ANTIVIRAL INNATE IMMUNE RESPONSE RECEPTOR RIG-I"/>
    <property type="match status" value="1"/>
</dbReference>
<dbReference type="EMBL" id="JAKJXO020000004">
    <property type="protein sequence ID" value="KAL1606833.1"/>
    <property type="molecule type" value="Genomic_DNA"/>
</dbReference>
<dbReference type="Proteomes" id="UP001521785">
    <property type="component" value="Unassembled WGS sequence"/>
</dbReference>
<feature type="domain" description="Helicase C-terminal" evidence="1">
    <location>
        <begin position="159"/>
        <end position="328"/>
    </location>
</feature>
<name>A0ABR3RQV5_9PLEO</name>
<dbReference type="InterPro" id="IPR051363">
    <property type="entry name" value="RLR_Helicase"/>
</dbReference>
<sequence>MAHRSELLRYVHKPELVRLDYSPVVEGKSLLQAALKLQLMTYDMRSDPYLLQLVNNPSKSRKLTKKLEEAIFKKDTYCYNELKSLAIKYEATAAELGPSVADWCLQQCIAQFHKQIRTSDQLLDWSHAEMDHLRKILSRLPLPKDYTSSPMSLDNLSPKVQALVDLLASEASPSLTGLVFVEQRVWVAALAELISIHPKLQGKLSVGTFVGSSMSLRRKSGIATMIEPRNQQDTLEKFKTGDTNLIITTTILEEGIDVSACHLVICFESPKNLKSFVQRRGRARRIQSKYIIFMASEGSDRTPGKWESLEQEMRDTYEDDSRRVKEAGEREMIHEVGERIYNIASTR</sequence>
<reference evidence="2 3" key="1">
    <citation type="submission" date="2024-02" db="EMBL/GenBank/DDBJ databases">
        <title>De novo assembly and annotation of 12 fungi associated with fruit tree decline syndrome in Ontario, Canada.</title>
        <authorList>
            <person name="Sulman M."/>
            <person name="Ellouze W."/>
            <person name="Ilyukhin E."/>
        </authorList>
    </citation>
    <scope>NUCLEOTIDE SEQUENCE [LARGE SCALE GENOMIC DNA]</scope>
    <source>
        <strain evidence="2 3">M42-189</strain>
    </source>
</reference>
<keyword evidence="3" id="KW-1185">Reference proteome</keyword>
<proteinExistence type="predicted"/>